<comment type="caution">
    <text evidence="4">The sequence shown here is derived from an EMBL/GenBank/DDBJ whole genome shotgun (WGS) entry which is preliminary data.</text>
</comment>
<evidence type="ECO:0000313" key="4">
    <source>
        <dbReference type="EMBL" id="OGL73807.1"/>
    </source>
</evidence>
<dbReference type="Gene3D" id="3.50.90.10">
    <property type="entry name" value="YerB-like"/>
    <property type="match status" value="1"/>
</dbReference>
<dbReference type="InterPro" id="IPR023158">
    <property type="entry name" value="YerB-like_sf"/>
</dbReference>
<evidence type="ECO:0000259" key="2">
    <source>
        <dbReference type="Pfam" id="PF11258"/>
    </source>
</evidence>
<dbReference type="Pfam" id="PF17479">
    <property type="entry name" value="DUF3048_C"/>
    <property type="match status" value="1"/>
</dbReference>
<feature type="domain" description="DUF3048" evidence="3">
    <location>
        <begin position="254"/>
        <end position="372"/>
    </location>
</feature>
<dbReference type="InterPro" id="IPR035328">
    <property type="entry name" value="DUF3048_C"/>
</dbReference>
<evidence type="ECO:0000259" key="3">
    <source>
        <dbReference type="Pfam" id="PF17479"/>
    </source>
</evidence>
<feature type="region of interest" description="Disordered" evidence="1">
    <location>
        <begin position="72"/>
        <end position="92"/>
    </location>
</feature>
<proteinExistence type="predicted"/>
<feature type="domain" description="DUF3048" evidence="2">
    <location>
        <begin position="92"/>
        <end position="223"/>
    </location>
</feature>
<evidence type="ECO:0000313" key="5">
    <source>
        <dbReference type="Proteomes" id="UP000176303"/>
    </source>
</evidence>
<evidence type="ECO:0008006" key="6">
    <source>
        <dbReference type="Google" id="ProtNLM"/>
    </source>
</evidence>
<dbReference type="Proteomes" id="UP000176303">
    <property type="component" value="Unassembled WGS sequence"/>
</dbReference>
<dbReference type="Pfam" id="PF11258">
    <property type="entry name" value="DUF3048"/>
    <property type="match status" value="1"/>
</dbReference>
<organism evidence="4 5">
    <name type="scientific">Candidatus Uhrbacteria bacterium RIFCSPHIGHO2_02_FULL_57_19</name>
    <dbReference type="NCBI Taxonomy" id="1802391"/>
    <lineage>
        <taxon>Bacteria</taxon>
        <taxon>Candidatus Uhriibacteriota</taxon>
    </lineage>
</organism>
<dbReference type="AlphaFoldDB" id="A0A1F7U7U6"/>
<gene>
    <name evidence="4" type="ORF">A3D72_02680</name>
</gene>
<protein>
    <recommendedName>
        <fullName evidence="6">DUF3048 domain-containing protein</fullName>
    </recommendedName>
</protein>
<sequence>MNEAQLPLPEPPHTFRDDVRGFFAFARRDHAMRLRLSVAAGLALGAGLFLVLRQIPQVADLVGGSGRESKLTLQFPPEDDHRPRRNVDGVRVDSGSENPRLLSVMVENMVDARPISGLAGASLVFEAPVEAGITRMLAVYPASSDVVEIGPVRSARPYYLDWAAELDALFAHVGGSPEALARIPLMDLDDLNEFSRGRYFWRSSKRSAPHNVYTSTEVLRQAVLDLELNSQPDAGRWVFKNDAKSADRPSSQEITVPFSSESYKVSWQYDRDSNSYDRYQAGALHRDKDGSPIVAKNLVVVYTDIEVIDEEGRRRIRTTGSGQAVVFLDGKAHEVEWRKKDNEDRLRFYLSDGDLPDGSQVEVEWNAGPTWIEIVPKSTRVVYNE</sequence>
<dbReference type="InterPro" id="IPR021416">
    <property type="entry name" value="DUF3048_N"/>
</dbReference>
<feature type="compositionally biased region" description="Basic and acidic residues" evidence="1">
    <location>
        <begin position="78"/>
        <end position="91"/>
    </location>
</feature>
<name>A0A1F7U7U6_9BACT</name>
<evidence type="ECO:0000256" key="1">
    <source>
        <dbReference type="SAM" id="MobiDB-lite"/>
    </source>
</evidence>
<accession>A0A1F7U7U6</accession>
<dbReference type="STRING" id="1802391.A3D72_02680"/>
<dbReference type="SUPFAM" id="SSF159774">
    <property type="entry name" value="YerB-like"/>
    <property type="match status" value="1"/>
</dbReference>
<reference evidence="4 5" key="1">
    <citation type="journal article" date="2016" name="Nat. Commun.">
        <title>Thousands of microbial genomes shed light on interconnected biogeochemical processes in an aquifer system.</title>
        <authorList>
            <person name="Anantharaman K."/>
            <person name="Brown C.T."/>
            <person name="Hug L.A."/>
            <person name="Sharon I."/>
            <person name="Castelle C.J."/>
            <person name="Probst A.J."/>
            <person name="Thomas B.C."/>
            <person name="Singh A."/>
            <person name="Wilkins M.J."/>
            <person name="Karaoz U."/>
            <person name="Brodie E.L."/>
            <person name="Williams K.H."/>
            <person name="Hubbard S.S."/>
            <person name="Banfield J.F."/>
        </authorList>
    </citation>
    <scope>NUCLEOTIDE SEQUENCE [LARGE SCALE GENOMIC DNA]</scope>
</reference>
<dbReference type="EMBL" id="MGDZ01000019">
    <property type="protein sequence ID" value="OGL73807.1"/>
    <property type="molecule type" value="Genomic_DNA"/>
</dbReference>